<dbReference type="InterPro" id="IPR038567">
    <property type="entry name" value="T_Elf1_sf"/>
</dbReference>
<evidence type="ECO:0000313" key="3">
    <source>
        <dbReference type="Proteomes" id="UP000245638"/>
    </source>
</evidence>
<dbReference type="InterPro" id="IPR007808">
    <property type="entry name" value="Elf1"/>
</dbReference>
<dbReference type="EMBL" id="QEFD01000233">
    <property type="protein sequence ID" value="PVU74112.1"/>
    <property type="molecule type" value="Genomic_DNA"/>
</dbReference>
<dbReference type="SUPFAM" id="SSF57783">
    <property type="entry name" value="Zinc beta-ribbon"/>
    <property type="match status" value="1"/>
</dbReference>
<dbReference type="AlphaFoldDB" id="A0A2T9X225"/>
<dbReference type="Pfam" id="PF05129">
    <property type="entry name" value="Zn_ribbon_Elf1"/>
    <property type="match status" value="1"/>
</dbReference>
<keyword evidence="1" id="KW-0862">Zinc</keyword>
<comment type="caution">
    <text evidence="2">The sequence shown here is derived from an EMBL/GenBank/DDBJ whole genome shotgun (WGS) entry which is preliminary data.</text>
</comment>
<dbReference type="NCBIfam" id="NF011482">
    <property type="entry name" value="PRK14892.1"/>
    <property type="match status" value="1"/>
</dbReference>
<organism evidence="2 3">
    <name type="scientific">Acidianus hospitalis</name>
    <dbReference type="NCBI Taxonomy" id="563177"/>
    <lineage>
        <taxon>Archaea</taxon>
        <taxon>Thermoproteota</taxon>
        <taxon>Thermoprotei</taxon>
        <taxon>Sulfolobales</taxon>
        <taxon>Sulfolobaceae</taxon>
        <taxon>Acidianus</taxon>
    </lineage>
</organism>
<keyword evidence="2" id="KW-0648">Protein biosynthesis</keyword>
<evidence type="ECO:0000256" key="1">
    <source>
        <dbReference type="ARBA" id="ARBA00022833"/>
    </source>
</evidence>
<sequence>MGGKRKKRTKIIKPKPKLPKTFECPRCGRIAISVEIKNGIARIKCGNCGLSADIEVPPVFDEANAYGKFIDLYLDGKLEIKESNKEESTNEGEDKQVHTTT</sequence>
<keyword evidence="2" id="KW-0251">Elongation factor</keyword>
<evidence type="ECO:0000313" key="2">
    <source>
        <dbReference type="EMBL" id="PVU74112.1"/>
    </source>
</evidence>
<name>A0A2T9X225_9CREN</name>
<proteinExistence type="predicted"/>
<dbReference type="GO" id="GO:0003746">
    <property type="term" value="F:translation elongation factor activity"/>
    <property type="evidence" value="ECO:0007669"/>
    <property type="project" value="UniProtKB-KW"/>
</dbReference>
<gene>
    <name evidence="2" type="ORF">DDW13_08645</name>
</gene>
<accession>A0A2T9X225</accession>
<reference evidence="2 3" key="1">
    <citation type="journal article" date="2015" name="Appl. Environ. Microbiol.">
        <title>Nanoarchaeota, Their Sulfolobales Host, and Nanoarchaeota Virus Distribution across Yellowstone National Park Hot Springs.</title>
        <authorList>
            <person name="Munson-McGee J.H."/>
            <person name="Field E.K."/>
            <person name="Bateson M."/>
            <person name="Rooney C."/>
            <person name="Stepanauskas R."/>
            <person name="Young M.J."/>
        </authorList>
    </citation>
    <scope>NUCLEOTIDE SEQUENCE [LARGE SCALE GENOMIC DNA]</scope>
    <source>
        <strain evidence="2">SCGC AC-742_N10</strain>
    </source>
</reference>
<dbReference type="Proteomes" id="UP000245638">
    <property type="component" value="Unassembled WGS sequence"/>
</dbReference>
<protein>
    <submittedName>
        <fullName evidence="2">Transcription elongation factor</fullName>
    </submittedName>
</protein>
<dbReference type="Gene3D" id="2.20.25.190">
    <property type="match status" value="1"/>
</dbReference>